<dbReference type="GeneID" id="108668213"/>
<evidence type="ECO:0000313" key="1">
    <source>
        <dbReference type="Proteomes" id="UP000694843"/>
    </source>
</evidence>
<keyword evidence="1" id="KW-1185">Reference proteome</keyword>
<dbReference type="Proteomes" id="UP000694843">
    <property type="component" value="Unplaced"/>
</dbReference>
<dbReference type="KEGG" id="hazt:108668213"/>
<sequence>MASNAKECPVLSYVKSDESFEQNLPLEPAVEIKVESEVLNMDAPTPVIQVPEIYIKQEPENENLDVTVKEESFLYGSQGGASQHLSAAPADLLSHVPSFCWPGKMELKAEMDADESALASAAGDAGSKQWGCRGSVPELPEPRERRVFKTKLEKPEIINAWLKKHRKNIISRNYLRKRDFDDYDKVLLYLIRNKDAILSRQKAPLRDAIKFGYFLQLMYKNRFQQNLGEIPRFSYETILSEHIGISKSLAQNLQWLGKLGYQYPKLGKVSLYLYQMFRRRPAIANLFRKFPHLANKWK</sequence>
<accession>A0A8B7NBB4</accession>
<name>A0A8B7NBB4_HYAAZ</name>
<proteinExistence type="predicted"/>
<organism evidence="1 2">
    <name type="scientific">Hyalella azteca</name>
    <name type="common">Amphipod</name>
    <dbReference type="NCBI Taxonomy" id="294128"/>
    <lineage>
        <taxon>Eukaryota</taxon>
        <taxon>Metazoa</taxon>
        <taxon>Ecdysozoa</taxon>
        <taxon>Arthropoda</taxon>
        <taxon>Crustacea</taxon>
        <taxon>Multicrustacea</taxon>
        <taxon>Malacostraca</taxon>
        <taxon>Eumalacostraca</taxon>
        <taxon>Peracarida</taxon>
        <taxon>Amphipoda</taxon>
        <taxon>Senticaudata</taxon>
        <taxon>Talitrida</taxon>
        <taxon>Talitroidea</taxon>
        <taxon>Hyalellidae</taxon>
        <taxon>Hyalella</taxon>
    </lineage>
</organism>
<dbReference type="RefSeq" id="XP_018010875.1">
    <property type="nucleotide sequence ID" value="XM_018155386.2"/>
</dbReference>
<protein>
    <submittedName>
        <fullName evidence="2">Uncharacterized protein LOC108668213</fullName>
    </submittedName>
</protein>
<evidence type="ECO:0000313" key="2">
    <source>
        <dbReference type="RefSeq" id="XP_018010875.1"/>
    </source>
</evidence>
<reference evidence="2" key="1">
    <citation type="submission" date="2025-08" db="UniProtKB">
        <authorList>
            <consortium name="RefSeq"/>
        </authorList>
    </citation>
    <scope>IDENTIFICATION</scope>
    <source>
        <tissue evidence="2">Whole organism</tissue>
    </source>
</reference>
<gene>
    <name evidence="2" type="primary">LOC108668213</name>
</gene>
<dbReference type="AlphaFoldDB" id="A0A8B7NBB4"/>